<dbReference type="HOGENOM" id="CLU_1365597_0_0_9"/>
<evidence type="ECO:0008006" key="4">
    <source>
        <dbReference type="Google" id="ProtNLM"/>
    </source>
</evidence>
<proteinExistence type="predicted"/>
<dbReference type="KEGG" id="ssa:SSA_1801"/>
<reference evidence="2 3" key="1">
    <citation type="journal article" date="2007" name="J. Bacteriol.">
        <title>Genome of the opportunistic pathogen Streptococcus sanguinis.</title>
        <authorList>
            <person name="Xu P."/>
            <person name="Alves J.M."/>
            <person name="Kitten T."/>
            <person name="Brown A."/>
            <person name="Chen Z."/>
            <person name="Ozaki L.S."/>
            <person name="Manque P."/>
            <person name="Ge X."/>
            <person name="Serrano M.G."/>
            <person name="Puiu D."/>
            <person name="Hendricks S."/>
            <person name="Wang Y."/>
            <person name="Chaplin M.D."/>
            <person name="Akan D."/>
            <person name="Paik S."/>
            <person name="Peterson D.L."/>
            <person name="Macrina F.L."/>
            <person name="Buck G.A."/>
        </authorList>
    </citation>
    <scope>NUCLEOTIDE SEQUENCE [LARGE SCALE GENOMIC DNA]</scope>
    <source>
        <strain evidence="2 3">SK36</strain>
    </source>
</reference>
<dbReference type="EMBL" id="CP000387">
    <property type="protein sequence ID" value="ABN45183.1"/>
    <property type="molecule type" value="Genomic_DNA"/>
</dbReference>
<feature type="compositionally biased region" description="Polar residues" evidence="1">
    <location>
        <begin position="210"/>
        <end position="220"/>
    </location>
</feature>
<name>A3CPS8_STRSV</name>
<dbReference type="PATRIC" id="fig|388919.9.peg.1708"/>
<keyword evidence="3" id="KW-1185">Reference proteome</keyword>
<feature type="compositionally biased region" description="Basic and acidic residues" evidence="1">
    <location>
        <begin position="197"/>
        <end position="209"/>
    </location>
</feature>
<dbReference type="RefSeq" id="WP_011837373.1">
    <property type="nucleotide sequence ID" value="NC_009009.1"/>
</dbReference>
<feature type="region of interest" description="Disordered" evidence="1">
    <location>
        <begin position="99"/>
        <end position="147"/>
    </location>
</feature>
<protein>
    <recommendedName>
        <fullName evidence="4">Cystathionine gamma-synthase</fullName>
    </recommendedName>
</protein>
<evidence type="ECO:0000313" key="2">
    <source>
        <dbReference type="EMBL" id="ABN45183.1"/>
    </source>
</evidence>
<dbReference type="eggNOG" id="ENOG5030CNH">
    <property type="taxonomic scope" value="Bacteria"/>
</dbReference>
<accession>A3CPS8</accession>
<evidence type="ECO:0000313" key="3">
    <source>
        <dbReference type="Proteomes" id="UP000002148"/>
    </source>
</evidence>
<gene>
    <name evidence="2" type="ordered locus">SSA_1801</name>
</gene>
<feature type="compositionally biased region" description="Low complexity" evidence="1">
    <location>
        <begin position="165"/>
        <end position="174"/>
    </location>
</feature>
<feature type="region of interest" description="Disordered" evidence="1">
    <location>
        <begin position="162"/>
        <end position="220"/>
    </location>
</feature>
<dbReference type="AlphaFoldDB" id="A3CPS8"/>
<sequence>MTDKQFPLVSDDEIMLTEMPHMNLYDELDLISNITGDYTDRNYLEWMPIVDSNRHAPIAASQAIRRPLQKQSAFKDFKKPIDKKDPAIRYAEQAREEARADLKKKRSASYLTSDLPTKVRNRKLPTASNAERPKPTAPFQKNTSGEFTKFGDRLQQDNYILADIQPEYSSPQPQESEEKPKKNNYDFLKTSQIYNQDRAKEEQLKHSKAQELNLTGLDSE</sequence>
<dbReference type="STRING" id="388919.SSA_1801"/>
<dbReference type="Proteomes" id="UP000002148">
    <property type="component" value="Chromosome"/>
</dbReference>
<dbReference type="OrthoDB" id="2235632at2"/>
<organism evidence="2 3">
    <name type="scientific">Streptococcus sanguinis (strain SK36)</name>
    <dbReference type="NCBI Taxonomy" id="388919"/>
    <lineage>
        <taxon>Bacteria</taxon>
        <taxon>Bacillati</taxon>
        <taxon>Bacillota</taxon>
        <taxon>Bacilli</taxon>
        <taxon>Lactobacillales</taxon>
        <taxon>Streptococcaceae</taxon>
        <taxon>Streptococcus</taxon>
    </lineage>
</organism>
<evidence type="ECO:0000256" key="1">
    <source>
        <dbReference type="SAM" id="MobiDB-lite"/>
    </source>
</evidence>